<organism evidence="5 6">
    <name type="scientific">Niastella soli</name>
    <dbReference type="NCBI Taxonomy" id="2821487"/>
    <lineage>
        <taxon>Bacteria</taxon>
        <taxon>Pseudomonadati</taxon>
        <taxon>Bacteroidota</taxon>
        <taxon>Chitinophagia</taxon>
        <taxon>Chitinophagales</taxon>
        <taxon>Chitinophagaceae</taxon>
        <taxon>Niastella</taxon>
    </lineage>
</organism>
<reference evidence="5 6" key="1">
    <citation type="submission" date="2021-03" db="EMBL/GenBank/DDBJ databases">
        <title>Assistant Professor.</title>
        <authorList>
            <person name="Huq M.A."/>
        </authorList>
    </citation>
    <scope>NUCLEOTIDE SEQUENCE [LARGE SCALE GENOMIC DNA]</scope>
    <source>
        <strain evidence="5 6">MAH-29</strain>
    </source>
</reference>
<dbReference type="EMBL" id="JAGHKO010000014">
    <property type="protein sequence ID" value="MBO9204442.1"/>
    <property type="molecule type" value="Genomic_DNA"/>
</dbReference>
<dbReference type="RefSeq" id="WP_209143032.1">
    <property type="nucleotide sequence ID" value="NZ_JAGHKO010000014.1"/>
</dbReference>
<keyword evidence="6" id="KW-1185">Reference proteome</keyword>
<keyword evidence="1" id="KW-1133">Transmembrane helix</keyword>
<comment type="caution">
    <text evidence="5">The sequence shown here is derived from an EMBL/GenBank/DDBJ whole genome shotgun (WGS) entry which is preliminary data.</text>
</comment>
<keyword evidence="1" id="KW-0812">Transmembrane</keyword>
<dbReference type="GO" id="GO:0016301">
    <property type="term" value="F:kinase activity"/>
    <property type="evidence" value="ECO:0007669"/>
    <property type="project" value="UniProtKB-KW"/>
</dbReference>
<feature type="signal peptide" evidence="2">
    <location>
        <begin position="1"/>
        <end position="17"/>
    </location>
</feature>
<evidence type="ECO:0000256" key="1">
    <source>
        <dbReference type="SAM" id="Phobius"/>
    </source>
</evidence>
<keyword evidence="5" id="KW-0418">Kinase</keyword>
<evidence type="ECO:0000313" key="6">
    <source>
        <dbReference type="Proteomes" id="UP000677244"/>
    </source>
</evidence>
<evidence type="ECO:0000259" key="3">
    <source>
        <dbReference type="Pfam" id="PF02518"/>
    </source>
</evidence>
<dbReference type="InterPro" id="IPR003594">
    <property type="entry name" value="HATPase_dom"/>
</dbReference>
<dbReference type="Proteomes" id="UP000677244">
    <property type="component" value="Unassembled WGS sequence"/>
</dbReference>
<dbReference type="PANTHER" id="PTHR34220">
    <property type="entry name" value="SENSOR HISTIDINE KINASE YPDA"/>
    <property type="match status" value="1"/>
</dbReference>
<dbReference type="InterPro" id="IPR050640">
    <property type="entry name" value="Bact_2-comp_sensor_kinase"/>
</dbReference>
<dbReference type="Gene3D" id="3.30.565.10">
    <property type="entry name" value="Histidine kinase-like ATPase, C-terminal domain"/>
    <property type="match status" value="1"/>
</dbReference>
<evidence type="ECO:0000256" key="2">
    <source>
        <dbReference type="SAM" id="SignalP"/>
    </source>
</evidence>
<dbReference type="PANTHER" id="PTHR34220:SF7">
    <property type="entry name" value="SENSOR HISTIDINE KINASE YPDA"/>
    <property type="match status" value="1"/>
</dbReference>
<proteinExistence type="predicted"/>
<evidence type="ECO:0000259" key="4">
    <source>
        <dbReference type="Pfam" id="PF06580"/>
    </source>
</evidence>
<feature type="domain" description="Signal transduction histidine kinase internal region" evidence="4">
    <location>
        <begin position="337"/>
        <end position="413"/>
    </location>
</feature>
<keyword evidence="5" id="KW-0808">Transferase</keyword>
<feature type="transmembrane region" description="Helical" evidence="1">
    <location>
        <begin position="298"/>
        <end position="319"/>
    </location>
</feature>
<accession>A0ABS3Z2P3</accession>
<sequence>MKAKHSLLFLLLIGAYAAKSQSSFRKPAISKEPVTLDAYVEKIQPKQVPSNYLITPNTIISREEKVKGQTTITAYIDRQFIFVVCPGITMANVMGYKAFGAIMGSRADSVDDKDLEPVEFLFFEDSTAILASAGLNENKLKWPDARRYYCIKDKAGKIVSSLVLQFIFPKPELQFISLHDSLIKAYRAQPLETTELSPNDVTRFMKGISSDGSKIAPTSTLLFRFKSLTRERNYRVEYQLNADVWKASASDTFPYFIIDGLTPGKYKLQVRYLGEKNNVMLYEFEILPTFIQTTSFKIVMGCVITALVLGALFWGYSILQKQKLKKEIAKRKQLQDQITALQARLQPHFIFNALNSIQGLINKRNIEDANIYMSKFGALLHEIIGKSGQTMHPLATEIKQIEYYLQLEQLRFKFQYKIAINESIDTSEINIPTMLLQPYVENAIKHGIVEKKEAGLVEITIEKNNNNLEIAVRDNGKGYDTAVAPEGLGNAMVEERIGALNKLLKEQQITVAVQSAIDEGTTVLLIFTNWL</sequence>
<dbReference type="Pfam" id="PF06580">
    <property type="entry name" value="His_kinase"/>
    <property type="match status" value="1"/>
</dbReference>
<protein>
    <submittedName>
        <fullName evidence="5">Histidine kinase</fullName>
    </submittedName>
</protein>
<feature type="domain" description="Histidine kinase/HSP90-like ATPase" evidence="3">
    <location>
        <begin position="435"/>
        <end position="525"/>
    </location>
</feature>
<dbReference type="SUPFAM" id="SSF55874">
    <property type="entry name" value="ATPase domain of HSP90 chaperone/DNA topoisomerase II/histidine kinase"/>
    <property type="match status" value="1"/>
</dbReference>
<dbReference type="InterPro" id="IPR036890">
    <property type="entry name" value="HATPase_C_sf"/>
</dbReference>
<name>A0ABS3Z2P3_9BACT</name>
<keyword evidence="2" id="KW-0732">Signal</keyword>
<gene>
    <name evidence="5" type="ORF">J7I42_29405</name>
</gene>
<feature type="chain" id="PRO_5045953233" evidence="2">
    <location>
        <begin position="18"/>
        <end position="531"/>
    </location>
</feature>
<keyword evidence="1" id="KW-0472">Membrane</keyword>
<evidence type="ECO:0000313" key="5">
    <source>
        <dbReference type="EMBL" id="MBO9204442.1"/>
    </source>
</evidence>
<dbReference type="Pfam" id="PF02518">
    <property type="entry name" value="HATPase_c"/>
    <property type="match status" value="1"/>
</dbReference>
<dbReference type="InterPro" id="IPR010559">
    <property type="entry name" value="Sig_transdc_His_kin_internal"/>
</dbReference>